<dbReference type="Pfam" id="PF13419">
    <property type="entry name" value="HAD_2"/>
    <property type="match status" value="1"/>
</dbReference>
<dbReference type="PANTHER" id="PTHR43434:SF24">
    <property type="entry name" value="HYDROLASE-RELATED"/>
    <property type="match status" value="1"/>
</dbReference>
<sequence>MTQLVVFDCDGTLVDSQSVILAAMRAAFAAQSLSPPADEAIRRIVGLSLPQAVHALLGDDRLPLDQGIVPALADSYKNAFIDLRHSHGHRHEPLYPGIEDTLIALGEAGILMGIATGKSMRGLVSILEHHGLSDHFISLQTADLHPSKPHPAMLEAAIREAGAKAEQTILIGDTSYDMLMAKNAGAIGLGVSWGYHAPEDLEAAGAHVIADEPGNCRLLSRAFMPAFPPLSRNGQCHEP</sequence>
<dbReference type="EMBL" id="BKCL01000013">
    <property type="protein sequence ID" value="GEQ99155.1"/>
    <property type="molecule type" value="Genomic_DNA"/>
</dbReference>
<dbReference type="AlphaFoldDB" id="A0A5A7MWC6"/>
<dbReference type="RefSeq" id="WP_150001293.1">
    <property type="nucleotide sequence ID" value="NZ_BKCL01000013.1"/>
</dbReference>
<protein>
    <submittedName>
        <fullName evidence="1">Haloacid dehalogenase</fullName>
    </submittedName>
</protein>
<dbReference type="GO" id="GO:0005829">
    <property type="term" value="C:cytosol"/>
    <property type="evidence" value="ECO:0007669"/>
    <property type="project" value="TreeGrafter"/>
</dbReference>
<dbReference type="InterPro" id="IPR036412">
    <property type="entry name" value="HAD-like_sf"/>
</dbReference>
<dbReference type="Gene3D" id="1.10.150.240">
    <property type="entry name" value="Putative phosphatase, domain 2"/>
    <property type="match status" value="1"/>
</dbReference>
<dbReference type="SUPFAM" id="SSF56784">
    <property type="entry name" value="HAD-like"/>
    <property type="match status" value="1"/>
</dbReference>
<dbReference type="InterPro" id="IPR006439">
    <property type="entry name" value="HAD-SF_hydro_IA"/>
</dbReference>
<dbReference type="Proteomes" id="UP000322084">
    <property type="component" value="Unassembled WGS sequence"/>
</dbReference>
<dbReference type="NCBIfam" id="TIGR01509">
    <property type="entry name" value="HAD-SF-IA-v3"/>
    <property type="match status" value="1"/>
</dbReference>
<dbReference type="InterPro" id="IPR023214">
    <property type="entry name" value="HAD_sf"/>
</dbReference>
<evidence type="ECO:0000313" key="1">
    <source>
        <dbReference type="EMBL" id="GEQ99155.1"/>
    </source>
</evidence>
<dbReference type="SFLD" id="SFLDS00003">
    <property type="entry name" value="Haloacid_Dehalogenase"/>
    <property type="match status" value="1"/>
</dbReference>
<dbReference type="NCBIfam" id="TIGR01549">
    <property type="entry name" value="HAD-SF-IA-v1"/>
    <property type="match status" value="1"/>
</dbReference>
<dbReference type="InterPro" id="IPR023198">
    <property type="entry name" value="PGP-like_dom2"/>
</dbReference>
<dbReference type="InterPro" id="IPR050155">
    <property type="entry name" value="HAD-like_hydrolase_sf"/>
</dbReference>
<dbReference type="GO" id="GO:0006281">
    <property type="term" value="P:DNA repair"/>
    <property type="evidence" value="ECO:0007669"/>
    <property type="project" value="TreeGrafter"/>
</dbReference>
<accession>A0A5A7MWC6</accession>
<dbReference type="InterPro" id="IPR041492">
    <property type="entry name" value="HAD_2"/>
</dbReference>
<proteinExistence type="predicted"/>
<dbReference type="SFLD" id="SFLDG01129">
    <property type="entry name" value="C1.5:_HAD__Beta-PGM__Phosphata"/>
    <property type="match status" value="1"/>
</dbReference>
<name>A0A5A7MWC6_9PROT</name>
<dbReference type="Gene3D" id="3.40.50.1000">
    <property type="entry name" value="HAD superfamily/HAD-like"/>
    <property type="match status" value="1"/>
</dbReference>
<dbReference type="PANTHER" id="PTHR43434">
    <property type="entry name" value="PHOSPHOGLYCOLATE PHOSPHATASE"/>
    <property type="match status" value="1"/>
</dbReference>
<dbReference type="GO" id="GO:0008967">
    <property type="term" value="F:phosphoglycolate phosphatase activity"/>
    <property type="evidence" value="ECO:0007669"/>
    <property type="project" value="TreeGrafter"/>
</dbReference>
<gene>
    <name evidence="1" type="ORF">JCM17844_27920</name>
</gene>
<evidence type="ECO:0000313" key="2">
    <source>
        <dbReference type="Proteomes" id="UP000322084"/>
    </source>
</evidence>
<organism evidence="1 2">
    <name type="scientific">Iodidimonas gelatinilytica</name>
    <dbReference type="NCBI Taxonomy" id="1236966"/>
    <lineage>
        <taxon>Bacteria</taxon>
        <taxon>Pseudomonadati</taxon>
        <taxon>Pseudomonadota</taxon>
        <taxon>Alphaproteobacteria</taxon>
        <taxon>Iodidimonadales</taxon>
        <taxon>Iodidimonadaceae</taxon>
        <taxon>Iodidimonas</taxon>
    </lineage>
</organism>
<comment type="caution">
    <text evidence="1">The sequence shown here is derived from an EMBL/GenBank/DDBJ whole genome shotgun (WGS) entry which is preliminary data.</text>
</comment>
<reference evidence="1 2" key="1">
    <citation type="submission" date="2019-09" db="EMBL/GenBank/DDBJ databases">
        <title>NBRP : Genome information of microbial organism related human and environment.</title>
        <authorList>
            <person name="Hattori M."/>
            <person name="Oshima K."/>
            <person name="Inaba H."/>
            <person name="Suda W."/>
            <person name="Sakamoto M."/>
            <person name="Iino T."/>
            <person name="Kitahara M."/>
            <person name="Oshida Y."/>
            <person name="Iida T."/>
            <person name="Kudo T."/>
            <person name="Itoh T."/>
            <person name="Ohkuma M."/>
        </authorList>
    </citation>
    <scope>NUCLEOTIDE SEQUENCE [LARGE SCALE GENOMIC DNA]</scope>
    <source>
        <strain evidence="1 2">Hi-2</strain>
    </source>
</reference>